<proteinExistence type="predicted"/>
<gene>
    <name evidence="1" type="ORF">AKJ29_18405</name>
</gene>
<dbReference type="InterPro" id="IPR023393">
    <property type="entry name" value="START-like_dom_sf"/>
</dbReference>
<protein>
    <recommendedName>
        <fullName evidence="3">Polyketide cyclase</fullName>
    </recommendedName>
</protein>
<dbReference type="OrthoDB" id="9255741at2"/>
<organism evidence="1 2">
    <name type="scientific">Aliiroseovarius crassostreae</name>
    <dbReference type="NCBI Taxonomy" id="154981"/>
    <lineage>
        <taxon>Bacteria</taxon>
        <taxon>Pseudomonadati</taxon>
        <taxon>Pseudomonadota</taxon>
        <taxon>Alphaproteobacteria</taxon>
        <taxon>Rhodobacterales</taxon>
        <taxon>Paracoccaceae</taxon>
        <taxon>Aliiroseovarius</taxon>
    </lineage>
</organism>
<sequence>MPDLCLNLLTKIETPAGTAPLDRIWSLDLWLASLARVKSVENIVERGKDYQRFDLVFDADRPVPDRVTVERHRRENAVDVVHLVPPPGITALRATWWTEAEQGDVLFAKRSMLLDEAAYGPAFGRKMFGILRENLETLIGETPCVPA</sequence>
<dbReference type="RefSeq" id="WP_055187157.1">
    <property type="nucleotide sequence ID" value="NZ_CM003503.1"/>
</dbReference>
<evidence type="ECO:0000313" key="1">
    <source>
        <dbReference type="EMBL" id="KPN61555.1"/>
    </source>
</evidence>
<name>A0A0N8IAX9_9RHOB</name>
<dbReference type="Proteomes" id="UP000050471">
    <property type="component" value="Plasmid unnamed"/>
</dbReference>
<dbReference type="EMBL" id="LKBA01000026">
    <property type="protein sequence ID" value="KPN61555.1"/>
    <property type="molecule type" value="Genomic_DNA"/>
</dbReference>
<dbReference type="Gene3D" id="3.30.530.20">
    <property type="match status" value="1"/>
</dbReference>
<evidence type="ECO:0008006" key="3">
    <source>
        <dbReference type="Google" id="ProtNLM"/>
    </source>
</evidence>
<geneLocation type="plasmid" evidence="1 2">
    <name>unnamed</name>
</geneLocation>
<reference evidence="1 2" key="1">
    <citation type="submission" date="2015-09" db="EMBL/GenBank/DDBJ databases">
        <title>Draft genome sequence of Aliiroseovarius crassostreae CV919-312TSm, the causative agent of Roseovarius Oyster Disease (formerly Juvenile Oyster Disease).</title>
        <authorList>
            <person name="Kessner L."/>
            <person name="Spinard E."/>
            <person name="Nelson D."/>
        </authorList>
    </citation>
    <scope>NUCLEOTIDE SEQUENCE [LARGE SCALE GENOMIC DNA]</scope>
    <source>
        <strain evidence="1 2">CV919-312</strain>
        <plasmid evidence="1 2">unnamed</plasmid>
    </source>
</reference>
<keyword evidence="1" id="KW-0614">Plasmid</keyword>
<dbReference type="AlphaFoldDB" id="A0A0N8IAX9"/>
<evidence type="ECO:0000313" key="2">
    <source>
        <dbReference type="Proteomes" id="UP000050471"/>
    </source>
</evidence>
<keyword evidence="2" id="KW-1185">Reference proteome</keyword>
<accession>A0A0N8IAX9</accession>
<comment type="caution">
    <text evidence="1">The sequence shown here is derived from an EMBL/GenBank/DDBJ whole genome shotgun (WGS) entry which is preliminary data.</text>
</comment>